<dbReference type="InterPro" id="IPR029063">
    <property type="entry name" value="SAM-dependent_MTases_sf"/>
</dbReference>
<comment type="similarity">
    <text evidence="1">Belongs to the N(4)/N(6)-methyltransferase family.</text>
</comment>
<dbReference type="Proteomes" id="UP000321230">
    <property type="component" value="Unassembled WGS sequence"/>
</dbReference>
<dbReference type="InterPro" id="IPR003356">
    <property type="entry name" value="DNA_methylase_A-5"/>
</dbReference>
<evidence type="ECO:0000313" key="4">
    <source>
        <dbReference type="EMBL" id="GEK92856.1"/>
    </source>
</evidence>
<keyword evidence="4" id="KW-0489">Methyltransferase</keyword>
<accession>A0A511AXH8</accession>
<name>A0A511AXH8_9PROT</name>
<organism evidence="4 5">
    <name type="scientific">Gluconobacter wancherniae NBRC 103581</name>
    <dbReference type="NCBI Taxonomy" id="656744"/>
    <lineage>
        <taxon>Bacteria</taxon>
        <taxon>Pseudomonadati</taxon>
        <taxon>Pseudomonadota</taxon>
        <taxon>Alphaproteobacteria</taxon>
        <taxon>Acetobacterales</taxon>
        <taxon>Acetobacteraceae</taxon>
        <taxon>Gluconobacter</taxon>
    </lineage>
</organism>
<dbReference type="GO" id="GO:0008170">
    <property type="term" value="F:N-methyltransferase activity"/>
    <property type="evidence" value="ECO:0007669"/>
    <property type="project" value="InterPro"/>
</dbReference>
<evidence type="ECO:0000313" key="5">
    <source>
        <dbReference type="Proteomes" id="UP000321230"/>
    </source>
</evidence>
<keyword evidence="5" id="KW-1185">Reference proteome</keyword>
<dbReference type="SUPFAM" id="SSF53335">
    <property type="entry name" value="S-adenosyl-L-methionine-dependent methyltransferases"/>
    <property type="match status" value="1"/>
</dbReference>
<dbReference type="PANTHER" id="PTHR47739:SF1">
    <property type="entry name" value="TRNA1(VAL) (ADENINE(37)-N6)-METHYLTRANSFERASE"/>
    <property type="match status" value="1"/>
</dbReference>
<comment type="caution">
    <text evidence="4">The sequence shown here is derived from an EMBL/GenBank/DDBJ whole genome shotgun (WGS) entry which is preliminary data.</text>
</comment>
<sequence length="267" mass="28654">MDDNDSDTKRLYPVSGPEERDGTLLGGRLRYRQFSAGYRTGLEPVLMAAAVPALAGESVLEAGCGAGAALLCLSHRIEDLKGIGLEHDSETVGLANRNFSLNHGTATLEAIKARLPDIPRSLRSSAPNANGRFHHVMANPPWHNPNGTPSPDSRRRLALHAEEADPNSWISTLTRWVLPGGSLTFALPAAAVDTACATLLSHGCGSLQLYPLWPKAGREAKLVILRAIHGGRSIFRLRAGMILHQDDGQFTAVAENVLRQGQALPEL</sequence>
<dbReference type="Gene3D" id="3.40.50.150">
    <property type="entry name" value="Vaccinia Virus protein VP39"/>
    <property type="match status" value="1"/>
</dbReference>
<proteinExistence type="inferred from homology"/>
<reference evidence="4 5" key="1">
    <citation type="submission" date="2019-07" db="EMBL/GenBank/DDBJ databases">
        <title>Whole genome shotgun sequence of Gluconobacter wancherniae NBRC 103581.</title>
        <authorList>
            <person name="Hosoyama A."/>
            <person name="Uohara A."/>
            <person name="Ohji S."/>
            <person name="Ichikawa N."/>
        </authorList>
    </citation>
    <scope>NUCLEOTIDE SEQUENCE [LARGE SCALE GENOMIC DNA]</scope>
    <source>
        <strain evidence="4 5">NBRC 103581</strain>
    </source>
</reference>
<dbReference type="AlphaFoldDB" id="A0A511AXH8"/>
<gene>
    <name evidence="4" type="ORF">GWA01_06260</name>
</gene>
<protein>
    <submittedName>
        <fullName evidence="4">Methyltransferase</fullName>
    </submittedName>
</protein>
<dbReference type="GO" id="GO:0032259">
    <property type="term" value="P:methylation"/>
    <property type="evidence" value="ECO:0007669"/>
    <property type="project" value="UniProtKB-KW"/>
</dbReference>
<dbReference type="GO" id="GO:0003677">
    <property type="term" value="F:DNA binding"/>
    <property type="evidence" value="ECO:0007669"/>
    <property type="project" value="InterPro"/>
</dbReference>
<dbReference type="InterPro" id="IPR050210">
    <property type="entry name" value="tRNA_Adenine-N(6)_MTase"/>
</dbReference>
<evidence type="ECO:0000259" key="3">
    <source>
        <dbReference type="Pfam" id="PF02384"/>
    </source>
</evidence>
<keyword evidence="4" id="KW-0808">Transferase</keyword>
<dbReference type="EMBL" id="BJUZ01000001">
    <property type="protein sequence ID" value="GEK92856.1"/>
    <property type="molecule type" value="Genomic_DNA"/>
</dbReference>
<evidence type="ECO:0000256" key="2">
    <source>
        <dbReference type="SAM" id="MobiDB-lite"/>
    </source>
</evidence>
<dbReference type="PANTHER" id="PTHR47739">
    <property type="entry name" value="TRNA1(VAL) (ADENINE(37)-N6)-METHYLTRANSFERASE"/>
    <property type="match status" value="1"/>
</dbReference>
<feature type="compositionally biased region" description="Basic and acidic residues" evidence="2">
    <location>
        <begin position="1"/>
        <end position="10"/>
    </location>
</feature>
<feature type="region of interest" description="Disordered" evidence="2">
    <location>
        <begin position="1"/>
        <end position="20"/>
    </location>
</feature>
<feature type="domain" description="DNA methylase adenine-specific" evidence="3">
    <location>
        <begin position="47"/>
        <end position="171"/>
    </location>
</feature>
<evidence type="ECO:0000256" key="1">
    <source>
        <dbReference type="ARBA" id="ARBA00006594"/>
    </source>
</evidence>
<dbReference type="Pfam" id="PF02384">
    <property type="entry name" value="N6_Mtase"/>
    <property type="match status" value="1"/>
</dbReference>